<feature type="region of interest" description="Disordered" evidence="1">
    <location>
        <begin position="259"/>
        <end position="329"/>
    </location>
</feature>
<evidence type="ECO:0000256" key="1">
    <source>
        <dbReference type="SAM" id="MobiDB-lite"/>
    </source>
</evidence>
<feature type="region of interest" description="Disordered" evidence="1">
    <location>
        <begin position="1"/>
        <end position="23"/>
    </location>
</feature>
<sequence>MTEAGSGNTLRARPPKLPPFGAQISAPDFPVTCLRAHDTALMREQRIVEAGTRREREGSRVEGSAFTSHINFANTQLPSPVTPNTQFVNAARFSSTGHPRSPCCESPEIAFPPVTRERHPRDCRTRPVSLVPHRHHAAFILSTTSVEVEVEVATPTPTCWTPTSTCWTPTSTFWTRAYLHAQHVDLGITRACFSLRQTTAGTRLTPTLGRRGRVTTWAAQATNNKSPSPQASLARAIAVSDTPGQFDIRSRGTYVAELERGERTRRSGHASDLAGLRRRQRSLSTSAPAQVVHPGPGRPPSRTSPVAFPFTPSTPKTPSDGLSGGDIGYPRGSSRGLLPSAMMATEGVSRGGGALYGCCRTAASSTGLLMMMLSTPSTLTAALAAKRSVHAFCLCLSAKTRRWSVLPAGGGGGGGEQRHKGADEGEGGGGRETVAVADMGTLVRRSVVEFVQRIVESPLSDE</sequence>
<feature type="region of interest" description="Disordered" evidence="1">
    <location>
        <begin position="407"/>
        <end position="432"/>
    </location>
</feature>
<name>A0A550C7U1_9AGAR</name>
<protein>
    <submittedName>
        <fullName evidence="2">Uncharacterized protein</fullName>
    </submittedName>
</protein>
<proteinExistence type="predicted"/>
<evidence type="ECO:0000313" key="3">
    <source>
        <dbReference type="Proteomes" id="UP000320762"/>
    </source>
</evidence>
<gene>
    <name evidence="2" type="ORF">BD626DRAFT_571257</name>
</gene>
<dbReference type="Proteomes" id="UP000320762">
    <property type="component" value="Unassembled WGS sequence"/>
</dbReference>
<keyword evidence="3" id="KW-1185">Reference proteome</keyword>
<dbReference type="AlphaFoldDB" id="A0A550C7U1"/>
<dbReference type="EMBL" id="VDMD01000019">
    <property type="protein sequence ID" value="TRM60878.1"/>
    <property type="molecule type" value="Genomic_DNA"/>
</dbReference>
<feature type="compositionally biased region" description="Low complexity" evidence="1">
    <location>
        <begin position="300"/>
        <end position="319"/>
    </location>
</feature>
<evidence type="ECO:0000313" key="2">
    <source>
        <dbReference type="EMBL" id="TRM60878.1"/>
    </source>
</evidence>
<comment type="caution">
    <text evidence="2">The sequence shown here is derived from an EMBL/GenBank/DDBJ whole genome shotgun (WGS) entry which is preliminary data.</text>
</comment>
<reference evidence="2 3" key="1">
    <citation type="journal article" date="2019" name="New Phytol.">
        <title>Comparative genomics reveals unique wood-decay strategies and fruiting body development in the Schizophyllaceae.</title>
        <authorList>
            <person name="Almasi E."/>
            <person name="Sahu N."/>
            <person name="Krizsan K."/>
            <person name="Balint B."/>
            <person name="Kovacs G.M."/>
            <person name="Kiss B."/>
            <person name="Cseklye J."/>
            <person name="Drula E."/>
            <person name="Henrissat B."/>
            <person name="Nagy I."/>
            <person name="Chovatia M."/>
            <person name="Adam C."/>
            <person name="LaButti K."/>
            <person name="Lipzen A."/>
            <person name="Riley R."/>
            <person name="Grigoriev I.V."/>
            <person name="Nagy L.G."/>
        </authorList>
    </citation>
    <scope>NUCLEOTIDE SEQUENCE [LARGE SCALE GENOMIC DNA]</scope>
    <source>
        <strain evidence="2 3">NL-1724</strain>
    </source>
</reference>
<accession>A0A550C7U1</accession>
<organism evidence="2 3">
    <name type="scientific">Schizophyllum amplum</name>
    <dbReference type="NCBI Taxonomy" id="97359"/>
    <lineage>
        <taxon>Eukaryota</taxon>
        <taxon>Fungi</taxon>
        <taxon>Dikarya</taxon>
        <taxon>Basidiomycota</taxon>
        <taxon>Agaricomycotina</taxon>
        <taxon>Agaricomycetes</taxon>
        <taxon>Agaricomycetidae</taxon>
        <taxon>Agaricales</taxon>
        <taxon>Schizophyllaceae</taxon>
        <taxon>Schizophyllum</taxon>
    </lineage>
</organism>